<feature type="domain" description="Glycosyltransferase 2-like" evidence="3">
    <location>
        <begin position="6"/>
        <end position="172"/>
    </location>
</feature>
<evidence type="ECO:0000313" key="4">
    <source>
        <dbReference type="EMBL" id="MCU6687216.1"/>
    </source>
</evidence>
<name>A0ABT2RPL3_9FIRM</name>
<evidence type="ECO:0000256" key="1">
    <source>
        <dbReference type="ARBA" id="ARBA00022676"/>
    </source>
</evidence>
<protein>
    <submittedName>
        <fullName evidence="4">Glycosyltransferase</fullName>
        <ecNumber evidence="4">2.4.-.-</ecNumber>
    </submittedName>
</protein>
<keyword evidence="5" id="KW-1185">Reference proteome</keyword>
<dbReference type="CDD" id="cd00761">
    <property type="entry name" value="Glyco_tranf_GTA_type"/>
    <property type="match status" value="1"/>
</dbReference>
<accession>A0ABT2RPL3</accession>
<gene>
    <name evidence="4" type="ORF">OCV99_11820</name>
</gene>
<dbReference type="EC" id="2.4.-.-" evidence="4"/>
<dbReference type="EMBL" id="JAOQJU010000015">
    <property type="protein sequence ID" value="MCU6687216.1"/>
    <property type="molecule type" value="Genomic_DNA"/>
</dbReference>
<evidence type="ECO:0000259" key="3">
    <source>
        <dbReference type="Pfam" id="PF00535"/>
    </source>
</evidence>
<dbReference type="PANTHER" id="PTHR22916:SF51">
    <property type="entry name" value="GLYCOSYLTRANSFERASE EPSH-RELATED"/>
    <property type="match status" value="1"/>
</dbReference>
<sequence>MEDLISVIVPIYNIEPYVNRCVESVVKQTYSNLEIILVDDGSEDNSPSICDKWKEKDSRIVVIHKANGGLSDARNAGMKISHGKFYSFVDGDDEISPNMLERLYKALRNTDSDVSMCRMEKIEACKSYVTRKYKFDCKQKILSSKEAIQLLLKDELDCSACLKLYSANVFGKIEFPFGKTNEDFAVMYKVFANASKIVYIPDILYHYYFRENSITSTKFNRSQFDKIDNCLEMIAFVEKEMPDIIPEAKSYLYRQSMYLLKTICLLGIKHEYPGRYMQLVNILRKGSLNIIQYKWLSVKERGMYLFIAWMPDLYVKWKEK</sequence>
<dbReference type="PANTHER" id="PTHR22916">
    <property type="entry name" value="GLYCOSYLTRANSFERASE"/>
    <property type="match status" value="1"/>
</dbReference>
<dbReference type="InterPro" id="IPR029044">
    <property type="entry name" value="Nucleotide-diphossugar_trans"/>
</dbReference>
<dbReference type="SUPFAM" id="SSF53448">
    <property type="entry name" value="Nucleotide-diphospho-sugar transferases"/>
    <property type="match status" value="1"/>
</dbReference>
<dbReference type="Gene3D" id="3.90.550.10">
    <property type="entry name" value="Spore Coat Polysaccharide Biosynthesis Protein SpsA, Chain A"/>
    <property type="match status" value="1"/>
</dbReference>
<proteinExistence type="predicted"/>
<organism evidence="4 5">
    <name type="scientific">Dorea acetigenes</name>
    <dbReference type="NCBI Taxonomy" id="2981787"/>
    <lineage>
        <taxon>Bacteria</taxon>
        <taxon>Bacillati</taxon>
        <taxon>Bacillota</taxon>
        <taxon>Clostridia</taxon>
        <taxon>Lachnospirales</taxon>
        <taxon>Lachnospiraceae</taxon>
        <taxon>Dorea</taxon>
    </lineage>
</organism>
<dbReference type="Proteomes" id="UP001652431">
    <property type="component" value="Unassembled WGS sequence"/>
</dbReference>
<reference evidence="4 5" key="1">
    <citation type="journal article" date="2021" name="ISME Commun">
        <title>Automated analysis of genomic sequences facilitates high-throughput and comprehensive description of bacteria.</title>
        <authorList>
            <person name="Hitch T.C.A."/>
        </authorList>
    </citation>
    <scope>NUCLEOTIDE SEQUENCE [LARGE SCALE GENOMIC DNA]</scope>
    <source>
        <strain evidence="4 5">Sanger_03</strain>
    </source>
</reference>
<evidence type="ECO:0000313" key="5">
    <source>
        <dbReference type="Proteomes" id="UP001652431"/>
    </source>
</evidence>
<dbReference type="Pfam" id="PF00535">
    <property type="entry name" value="Glycos_transf_2"/>
    <property type="match status" value="1"/>
</dbReference>
<keyword evidence="1 4" id="KW-0328">Glycosyltransferase</keyword>
<comment type="caution">
    <text evidence="4">The sequence shown here is derived from an EMBL/GenBank/DDBJ whole genome shotgun (WGS) entry which is preliminary data.</text>
</comment>
<dbReference type="GO" id="GO:0016757">
    <property type="term" value="F:glycosyltransferase activity"/>
    <property type="evidence" value="ECO:0007669"/>
    <property type="project" value="UniProtKB-KW"/>
</dbReference>
<dbReference type="RefSeq" id="WP_158370750.1">
    <property type="nucleotide sequence ID" value="NZ_JAOQJU010000015.1"/>
</dbReference>
<dbReference type="InterPro" id="IPR001173">
    <property type="entry name" value="Glyco_trans_2-like"/>
</dbReference>
<keyword evidence="2 4" id="KW-0808">Transferase</keyword>
<evidence type="ECO:0000256" key="2">
    <source>
        <dbReference type="ARBA" id="ARBA00022679"/>
    </source>
</evidence>